<sequence length="204" mass="22986">MLPPPPPPPLPPPDLLQGPGSKHAPEPKASPNLNIPATGPPNSVPVSLLIYNGWPFANHWEYFIASPTHPNLGVVLQAAGNVKEGFWLEIKRGWDISLPGQKPNQIVRLGWVTDELVEPPETVFRVGQETMIEQEPRCELEKMLFRVPAPEKTLRDAVDDQIDRRARIMQRNCQTWVVETSELLVKEGILEQQVVNYLLAKKQY</sequence>
<organism evidence="2 3">
    <name type="scientific">Apiosordaria backusii</name>
    <dbReference type="NCBI Taxonomy" id="314023"/>
    <lineage>
        <taxon>Eukaryota</taxon>
        <taxon>Fungi</taxon>
        <taxon>Dikarya</taxon>
        <taxon>Ascomycota</taxon>
        <taxon>Pezizomycotina</taxon>
        <taxon>Sordariomycetes</taxon>
        <taxon>Sordariomycetidae</taxon>
        <taxon>Sordariales</taxon>
        <taxon>Lasiosphaeriaceae</taxon>
        <taxon>Apiosordaria</taxon>
    </lineage>
</organism>
<comment type="caution">
    <text evidence="2">The sequence shown here is derived from an EMBL/GenBank/DDBJ whole genome shotgun (WGS) entry which is preliminary data.</text>
</comment>
<protein>
    <submittedName>
        <fullName evidence="2">Uncharacterized protein</fullName>
    </submittedName>
</protein>
<dbReference type="Pfam" id="PF20174">
    <property type="entry name" value="DUF6540"/>
    <property type="match status" value="1"/>
</dbReference>
<dbReference type="EMBL" id="JAUKTV010000015">
    <property type="protein sequence ID" value="KAK0714407.1"/>
    <property type="molecule type" value="Genomic_DNA"/>
</dbReference>
<feature type="compositionally biased region" description="Pro residues" evidence="1">
    <location>
        <begin position="1"/>
        <end position="14"/>
    </location>
</feature>
<keyword evidence="3" id="KW-1185">Reference proteome</keyword>
<dbReference type="InterPro" id="IPR046670">
    <property type="entry name" value="DUF6540"/>
</dbReference>
<dbReference type="AlphaFoldDB" id="A0AA40AEK5"/>
<feature type="region of interest" description="Disordered" evidence="1">
    <location>
        <begin position="1"/>
        <end position="38"/>
    </location>
</feature>
<proteinExistence type="predicted"/>
<evidence type="ECO:0000313" key="3">
    <source>
        <dbReference type="Proteomes" id="UP001172159"/>
    </source>
</evidence>
<reference evidence="2" key="1">
    <citation type="submission" date="2023-06" db="EMBL/GenBank/DDBJ databases">
        <title>Genome-scale phylogeny and comparative genomics of the fungal order Sordariales.</title>
        <authorList>
            <consortium name="Lawrence Berkeley National Laboratory"/>
            <person name="Hensen N."/>
            <person name="Bonometti L."/>
            <person name="Westerberg I."/>
            <person name="Brannstrom I.O."/>
            <person name="Guillou S."/>
            <person name="Cros-Aarteil S."/>
            <person name="Calhoun S."/>
            <person name="Haridas S."/>
            <person name="Kuo A."/>
            <person name="Mondo S."/>
            <person name="Pangilinan J."/>
            <person name="Riley R."/>
            <person name="Labutti K."/>
            <person name="Andreopoulos B."/>
            <person name="Lipzen A."/>
            <person name="Chen C."/>
            <person name="Yanf M."/>
            <person name="Daum C."/>
            <person name="Ng V."/>
            <person name="Clum A."/>
            <person name="Steindorff A."/>
            <person name="Ohm R."/>
            <person name="Martin F."/>
            <person name="Silar P."/>
            <person name="Natvig D."/>
            <person name="Lalanne C."/>
            <person name="Gautier V."/>
            <person name="Ament-Velasquez S.L."/>
            <person name="Kruys A."/>
            <person name="Hutchinson M.I."/>
            <person name="Powell A.J."/>
            <person name="Barry K."/>
            <person name="Miller A.N."/>
            <person name="Grigoriev I.V."/>
            <person name="Debuchy R."/>
            <person name="Gladieux P."/>
            <person name="Thoren M.H."/>
            <person name="Johannesson H."/>
        </authorList>
    </citation>
    <scope>NUCLEOTIDE SEQUENCE</scope>
    <source>
        <strain evidence="2">CBS 540.89</strain>
    </source>
</reference>
<name>A0AA40AEK5_9PEZI</name>
<evidence type="ECO:0000256" key="1">
    <source>
        <dbReference type="SAM" id="MobiDB-lite"/>
    </source>
</evidence>
<accession>A0AA40AEK5</accession>
<evidence type="ECO:0000313" key="2">
    <source>
        <dbReference type="EMBL" id="KAK0714407.1"/>
    </source>
</evidence>
<gene>
    <name evidence="2" type="ORF">B0T21DRAFT_375833</name>
</gene>
<dbReference type="Proteomes" id="UP001172159">
    <property type="component" value="Unassembled WGS sequence"/>
</dbReference>